<evidence type="ECO:0000313" key="2">
    <source>
        <dbReference type="EMBL" id="MCP2309102.1"/>
    </source>
</evidence>
<dbReference type="SUPFAM" id="SSF53955">
    <property type="entry name" value="Lysozyme-like"/>
    <property type="match status" value="1"/>
</dbReference>
<dbReference type="SUPFAM" id="SSF47090">
    <property type="entry name" value="PGBD-like"/>
    <property type="match status" value="1"/>
</dbReference>
<dbReference type="Proteomes" id="UP001206483">
    <property type="component" value="Unassembled WGS sequence"/>
</dbReference>
<name>A0ABT1IVE7_9ACTN</name>
<feature type="domain" description="Transglycosylase SLT" evidence="1">
    <location>
        <begin position="11"/>
        <end position="105"/>
    </location>
</feature>
<dbReference type="InterPro" id="IPR043992">
    <property type="entry name" value="SLT_3"/>
</dbReference>
<protein>
    <recommendedName>
        <fullName evidence="1">Transglycosylase SLT domain-containing protein</fullName>
    </recommendedName>
</protein>
<dbReference type="Pfam" id="PF18896">
    <property type="entry name" value="SLT_3"/>
    <property type="match status" value="1"/>
</dbReference>
<sequence length="423" mass="46036">MALTINQLCDLAKDAGFTGDDIRIAGAVAMAESGGRPDAIGDTGLVDAKWGPSIGLFQIRSLRRPQDFGYPDNLRVEQSLSDPEYNTKAARAIEQQAGNWSAWSTFTNGAYKQYLNGATSSTGDTPTTPATDSRIRRCLELLMGENGYREGPNNYNKYAQELIDAGKAPQSWQNDAWCYVFQSWGTWKAGLEDYCLMSNYCPDGVKFFPMKGWWSEYPMVGAEVFYGTAQEHDGPGGSHIERVYQFDADNIWTIGGNTNLTGSSQGDGVYLRGPIPRRGVRVYGYGCPPFPEGRLSADPRWGGRTSAAYTDLPQSSGTSTANGADPRPWVYLGQLEQAIAADVPAPTGHRSYCWPQVLLVEKGLAGEGLLDNAFVDGSWGTLTLKAYSDWQKRLGYSGADADGHPGQASLQKLADKYGFRVGA</sequence>
<evidence type="ECO:0000313" key="3">
    <source>
        <dbReference type="Proteomes" id="UP001206483"/>
    </source>
</evidence>
<comment type="caution">
    <text evidence="2">The sequence shown here is derived from an EMBL/GenBank/DDBJ whole genome shotgun (WGS) entry which is preliminary data.</text>
</comment>
<organism evidence="2 3">
    <name type="scientific">Kitasatospora paracochleata</name>
    <dbReference type="NCBI Taxonomy" id="58354"/>
    <lineage>
        <taxon>Bacteria</taxon>
        <taxon>Bacillati</taxon>
        <taxon>Actinomycetota</taxon>
        <taxon>Actinomycetes</taxon>
        <taxon>Kitasatosporales</taxon>
        <taxon>Streptomycetaceae</taxon>
        <taxon>Kitasatospora</taxon>
    </lineage>
</organism>
<keyword evidence="3" id="KW-1185">Reference proteome</keyword>
<proteinExistence type="predicted"/>
<gene>
    <name evidence="2" type="ORF">FHR36_002226</name>
</gene>
<dbReference type="InterPro" id="IPR023346">
    <property type="entry name" value="Lysozyme-like_dom_sf"/>
</dbReference>
<dbReference type="InterPro" id="IPR036365">
    <property type="entry name" value="PGBD-like_sf"/>
</dbReference>
<reference evidence="2 3" key="1">
    <citation type="submission" date="2022-06" db="EMBL/GenBank/DDBJ databases">
        <title>Sequencing the genomes of 1000 actinobacteria strains.</title>
        <authorList>
            <person name="Klenk H.-P."/>
        </authorList>
    </citation>
    <scope>NUCLEOTIDE SEQUENCE [LARGE SCALE GENOMIC DNA]</scope>
    <source>
        <strain evidence="2 3">DSM 41656</strain>
    </source>
</reference>
<accession>A0ABT1IVE7</accession>
<evidence type="ECO:0000259" key="1">
    <source>
        <dbReference type="Pfam" id="PF18896"/>
    </source>
</evidence>
<dbReference type="EMBL" id="JAMZDX010000002">
    <property type="protein sequence ID" value="MCP2309102.1"/>
    <property type="molecule type" value="Genomic_DNA"/>
</dbReference>
<dbReference type="RefSeq" id="WP_253796067.1">
    <property type="nucleotide sequence ID" value="NZ_BAAAUB010000073.1"/>
</dbReference>